<evidence type="ECO:0008006" key="4">
    <source>
        <dbReference type="Google" id="ProtNLM"/>
    </source>
</evidence>
<keyword evidence="1" id="KW-0732">Signal</keyword>
<proteinExistence type="predicted"/>
<protein>
    <recommendedName>
        <fullName evidence="4">Pectate lyase</fullName>
    </recommendedName>
</protein>
<evidence type="ECO:0000313" key="3">
    <source>
        <dbReference type="Proteomes" id="UP000186551"/>
    </source>
</evidence>
<feature type="signal peptide" evidence="1">
    <location>
        <begin position="1"/>
        <end position="21"/>
    </location>
</feature>
<evidence type="ECO:0000313" key="2">
    <source>
        <dbReference type="EMBL" id="OKL42200.1"/>
    </source>
</evidence>
<feature type="chain" id="PRO_5012547365" description="Pectate lyase" evidence="1">
    <location>
        <begin position="22"/>
        <end position="513"/>
    </location>
</feature>
<gene>
    <name evidence="2" type="ORF">A3841_07495</name>
</gene>
<sequence length="513" mass="57209">MSKIKHLALLGLLAASTLAFQIREKAVWQSKYVSIAKDGTLHYTPDAQGNVIPDFSRVGYQQGDREIPDIRVRKTVRPARSGSSQEIIQQAIDEVAIRKPDKYGFRGAILLKKGTYSIPGTLHIRQSGIVLRGEGDGENGEKGTVLVASGAGKRTLLEITGQGDRKEIPGTRRKITDELVPTGAMSFILESADGLRTGDNIIVYRPGTDNWIRDIKMDQIEARHNTKQWQAQEYSLAFERTITKIDGDKVYLDNPIVMTMESKYGGGEVYKYTFEDRISEVGVEHIRFESAYASDTDEDHGWMAVSMDKVENAWVRNTTSRYFGYAAVSLGSLAKQITVRDSRNFEPKSLIHGGRRYAFDNNGQLNLFMNLKATEGRHDYITGAKTLGPNVFYNCTAQNTHADIGPHHRWAVGTLYDNVTTDGEINVQDRGNWGSGHGWSGVTQVLWNCTAKSTTVQSPWASGKNYCIGLQGEKTLGRFPDRPDGEWEGQNQPELNLPSLYLAQLKARRSLKK</sequence>
<dbReference type="Proteomes" id="UP000186551">
    <property type="component" value="Unassembled WGS sequence"/>
</dbReference>
<dbReference type="InterPro" id="IPR012334">
    <property type="entry name" value="Pectin_lyas_fold"/>
</dbReference>
<dbReference type="AlphaFoldDB" id="A0A1Q5PJ10"/>
<dbReference type="STRING" id="1797110.A3841_07495"/>
<dbReference type="EMBL" id="LVWA01000002">
    <property type="protein sequence ID" value="OKL42200.1"/>
    <property type="molecule type" value="Genomic_DNA"/>
</dbReference>
<keyword evidence="3" id="KW-1185">Reference proteome</keyword>
<evidence type="ECO:0000256" key="1">
    <source>
        <dbReference type="SAM" id="SignalP"/>
    </source>
</evidence>
<dbReference type="SUPFAM" id="SSF51126">
    <property type="entry name" value="Pectin lyase-like"/>
    <property type="match status" value="1"/>
</dbReference>
<organism evidence="2 3">
    <name type="scientific">Pontibacter flavimaris</name>
    <dbReference type="NCBI Taxonomy" id="1797110"/>
    <lineage>
        <taxon>Bacteria</taxon>
        <taxon>Pseudomonadati</taxon>
        <taxon>Bacteroidota</taxon>
        <taxon>Cytophagia</taxon>
        <taxon>Cytophagales</taxon>
        <taxon>Hymenobacteraceae</taxon>
        <taxon>Pontibacter</taxon>
    </lineage>
</organism>
<dbReference type="Gene3D" id="2.160.20.10">
    <property type="entry name" value="Single-stranded right-handed beta-helix, Pectin lyase-like"/>
    <property type="match status" value="1"/>
</dbReference>
<reference evidence="2 3" key="1">
    <citation type="submission" date="2016-03" db="EMBL/GenBank/DDBJ databases">
        <title>Genome sequence of Pontibacter sp. nov., of the family cytophagaceae, isolated from marine sediment of the Yellow Sea, China.</title>
        <authorList>
            <person name="Zhang G."/>
            <person name="Zhang R."/>
        </authorList>
    </citation>
    <scope>NUCLEOTIDE SEQUENCE [LARGE SCALE GENOMIC DNA]</scope>
    <source>
        <strain evidence="2 3">S10-8</strain>
    </source>
</reference>
<dbReference type="InterPro" id="IPR011050">
    <property type="entry name" value="Pectin_lyase_fold/virulence"/>
</dbReference>
<name>A0A1Q5PJ10_9BACT</name>
<accession>A0A1Q5PJ10</accession>
<dbReference type="OrthoDB" id="5134860at2"/>
<comment type="caution">
    <text evidence="2">The sequence shown here is derived from an EMBL/GenBank/DDBJ whole genome shotgun (WGS) entry which is preliminary data.</text>
</comment>